<proteinExistence type="predicted"/>
<keyword evidence="3" id="KW-0963">Cytoplasm</keyword>
<dbReference type="SMART" id="SM00755">
    <property type="entry name" value="Grip"/>
    <property type="match status" value="1"/>
</dbReference>
<evidence type="ECO:0000259" key="8">
    <source>
        <dbReference type="PROSITE" id="PS50913"/>
    </source>
</evidence>
<dbReference type="AlphaFoldDB" id="A0A9J2PHA9"/>
<comment type="subcellular location">
    <subcellularLocation>
        <location evidence="2">Cytoplasm</location>
    </subcellularLocation>
    <subcellularLocation>
        <location evidence="1">Endomembrane system</location>
        <topology evidence="1">Peripheral membrane protein</topology>
    </subcellularLocation>
</comment>
<feature type="coiled-coil region" evidence="6">
    <location>
        <begin position="303"/>
        <end position="358"/>
    </location>
</feature>
<dbReference type="Proteomes" id="UP000036681">
    <property type="component" value="Unplaced"/>
</dbReference>
<reference evidence="10" key="1">
    <citation type="submission" date="2023-03" db="UniProtKB">
        <authorList>
            <consortium name="WormBaseParasite"/>
        </authorList>
    </citation>
    <scope>IDENTIFICATION</scope>
</reference>
<evidence type="ECO:0000256" key="7">
    <source>
        <dbReference type="SAM" id="MobiDB-lite"/>
    </source>
</evidence>
<dbReference type="Pfam" id="PF01465">
    <property type="entry name" value="GRIP"/>
    <property type="match status" value="1"/>
</dbReference>
<dbReference type="InterPro" id="IPR051952">
    <property type="entry name" value="Golgi-autophagy_related"/>
</dbReference>
<organism evidence="9 10">
    <name type="scientific">Ascaris lumbricoides</name>
    <name type="common">Giant roundworm</name>
    <dbReference type="NCBI Taxonomy" id="6252"/>
    <lineage>
        <taxon>Eukaryota</taxon>
        <taxon>Metazoa</taxon>
        <taxon>Ecdysozoa</taxon>
        <taxon>Nematoda</taxon>
        <taxon>Chromadorea</taxon>
        <taxon>Rhabditida</taxon>
        <taxon>Spirurina</taxon>
        <taxon>Ascaridomorpha</taxon>
        <taxon>Ascaridoidea</taxon>
        <taxon>Ascarididae</taxon>
        <taxon>Ascaris</taxon>
    </lineage>
</organism>
<dbReference type="PANTHER" id="PTHR23157:SF25">
    <property type="entry name" value="GRIP AND COILED-COIL DOMAIN-CONTAINING PROTEIN 1"/>
    <property type="match status" value="1"/>
</dbReference>
<feature type="coiled-coil region" evidence="6">
    <location>
        <begin position="709"/>
        <end position="761"/>
    </location>
</feature>
<dbReference type="PROSITE" id="PS50913">
    <property type="entry name" value="GRIP"/>
    <property type="match status" value="1"/>
</dbReference>
<evidence type="ECO:0000256" key="2">
    <source>
        <dbReference type="ARBA" id="ARBA00004496"/>
    </source>
</evidence>
<dbReference type="GO" id="GO:0005794">
    <property type="term" value="C:Golgi apparatus"/>
    <property type="evidence" value="ECO:0007669"/>
    <property type="project" value="TreeGrafter"/>
</dbReference>
<keyword evidence="5" id="KW-0472">Membrane</keyword>
<dbReference type="PANTHER" id="PTHR23157">
    <property type="entry name" value="GRIP AND COILED-COIL DOMAIN-CONTAINING PROTEIN 1"/>
    <property type="match status" value="1"/>
</dbReference>
<keyword evidence="9" id="KW-1185">Reference proteome</keyword>
<evidence type="ECO:0000256" key="1">
    <source>
        <dbReference type="ARBA" id="ARBA00004184"/>
    </source>
</evidence>
<accession>A0A9J2PHA9</accession>
<name>A0A9J2PHA9_ASCLU</name>
<dbReference type="InterPro" id="IPR000237">
    <property type="entry name" value="GRIP_dom"/>
</dbReference>
<feature type="coiled-coil region" evidence="6">
    <location>
        <begin position="506"/>
        <end position="584"/>
    </location>
</feature>
<feature type="region of interest" description="Disordered" evidence="7">
    <location>
        <begin position="633"/>
        <end position="652"/>
    </location>
</feature>
<evidence type="ECO:0000256" key="4">
    <source>
        <dbReference type="ARBA" id="ARBA00023054"/>
    </source>
</evidence>
<feature type="compositionally biased region" description="Basic and acidic residues" evidence="7">
    <location>
        <begin position="633"/>
        <end position="642"/>
    </location>
</feature>
<evidence type="ECO:0000313" key="9">
    <source>
        <dbReference type="Proteomes" id="UP000036681"/>
    </source>
</evidence>
<evidence type="ECO:0000313" key="10">
    <source>
        <dbReference type="WBParaSite" id="ALUE_0000929201-mRNA-1"/>
    </source>
</evidence>
<evidence type="ECO:0000256" key="6">
    <source>
        <dbReference type="SAM" id="Coils"/>
    </source>
</evidence>
<protein>
    <submittedName>
        <fullName evidence="10">GRIP domain-containing protein</fullName>
    </submittedName>
</protein>
<feature type="coiled-coil region" evidence="6">
    <location>
        <begin position="396"/>
        <end position="464"/>
    </location>
</feature>
<keyword evidence="4 6" id="KW-0175">Coiled coil</keyword>
<evidence type="ECO:0000256" key="3">
    <source>
        <dbReference type="ARBA" id="ARBA00022490"/>
    </source>
</evidence>
<feature type="region of interest" description="Disordered" evidence="7">
    <location>
        <begin position="53"/>
        <end position="83"/>
    </location>
</feature>
<sequence>MEISVYAEGMNSQVPLCYDDTDVVRAYKGLNAEKDALQATVEALSAQDAPLCESATTSADGSFEAKDGQSGSESEATKRRTVDEKVETLKRSLATLTAEKTRREAALQADKKALLTENEALKDRIQKSADETEAQAEKLEQRMKTENEALKDRIQKSADETEAQAEKLEQRMKELRAKIKRIEEDRERELADHGSVLAEMQQRYAKERANCEQMERQITELYKKLNQHEEVPLVLETKLGELKSELKAANEEAAFWKAKAEKTPTVQMLESELQHLREGSQREISQLKLRISSAENPERQARLDELEERVRDMTATLGDLERSRSDERQRFEELRRKNEHLRAENTALKKELEAQRLERSGDAEFLRERFIELAQKLRMDNSKINLYDLLNLEKPSAEQMKRYEQLKDEFERYKLKAQAVLKSRDLPVNLLNLEKPSAEQMKRYEQLKDEFERYKLKAQAVLKSRELPEGCLDGGEMPRASSQPLLGECSSCASADAELRHMRSVIASLHEKLHTLQLDHANAKRDHEEKCAHLQATIVEMQISQANATNELRHQMQQKVSEVEEEMQKQRARTLEILAEKEKELEVTKTILVSIRSQQIGVADPIDPAQANAPFQPVKFRKSHSKEFGERIDWTDDRRKSEGNAGSVVMGRPLSDAESYSSFVEQSAIERSPTSPSNAFGAPFSLTTVSNNTETRNIFYEQQLAKREKELLECALEASESSMREIQQASLTKDLQRFEIIEKLKDEIRILEGKVNFYSGDANMEYLRNVFIQLLHCESCSGRKHILKAIGTVLKLSSTEMKSLEKHSFW</sequence>
<dbReference type="WBParaSite" id="ALUE_0000929201-mRNA-1">
    <property type="protein sequence ID" value="ALUE_0000929201-mRNA-1"/>
    <property type="gene ID" value="ALUE_0000929201"/>
</dbReference>
<feature type="domain" description="GRIP" evidence="8">
    <location>
        <begin position="757"/>
        <end position="807"/>
    </location>
</feature>
<evidence type="ECO:0000256" key="5">
    <source>
        <dbReference type="ARBA" id="ARBA00023136"/>
    </source>
</evidence>